<sequence length="91" mass="11040">MYKSFDKVVVLEKQFRQSGDSEEQDAFRSFLDRLKRRECTTGDLEYTRARIKARLSPPELKLFENAIHIYPYRRMVWSHNRYVLQDCCFDP</sequence>
<evidence type="ECO:0000313" key="2">
    <source>
        <dbReference type="Proteomes" id="UP000708208"/>
    </source>
</evidence>
<evidence type="ECO:0000313" key="1">
    <source>
        <dbReference type="EMBL" id="CAG7821876.1"/>
    </source>
</evidence>
<gene>
    <name evidence="1" type="ORF">AFUS01_LOCUS32181</name>
</gene>
<dbReference type="EMBL" id="CAJVCH010523861">
    <property type="protein sequence ID" value="CAG7821876.1"/>
    <property type="molecule type" value="Genomic_DNA"/>
</dbReference>
<organism evidence="1 2">
    <name type="scientific">Allacma fusca</name>
    <dbReference type="NCBI Taxonomy" id="39272"/>
    <lineage>
        <taxon>Eukaryota</taxon>
        <taxon>Metazoa</taxon>
        <taxon>Ecdysozoa</taxon>
        <taxon>Arthropoda</taxon>
        <taxon>Hexapoda</taxon>
        <taxon>Collembola</taxon>
        <taxon>Symphypleona</taxon>
        <taxon>Sminthuridae</taxon>
        <taxon>Allacma</taxon>
    </lineage>
</organism>
<name>A0A8J2PP17_9HEXA</name>
<dbReference type="AlphaFoldDB" id="A0A8J2PP17"/>
<reference evidence="1" key="1">
    <citation type="submission" date="2021-06" db="EMBL/GenBank/DDBJ databases">
        <authorList>
            <person name="Hodson N. C."/>
            <person name="Mongue J. A."/>
            <person name="Jaron S. K."/>
        </authorList>
    </citation>
    <scope>NUCLEOTIDE SEQUENCE</scope>
</reference>
<comment type="caution">
    <text evidence="1">The sequence shown here is derived from an EMBL/GenBank/DDBJ whole genome shotgun (WGS) entry which is preliminary data.</text>
</comment>
<dbReference type="OrthoDB" id="3247165at2759"/>
<dbReference type="Proteomes" id="UP000708208">
    <property type="component" value="Unassembled WGS sequence"/>
</dbReference>
<accession>A0A8J2PP17</accession>
<keyword evidence="2" id="KW-1185">Reference proteome</keyword>
<proteinExistence type="predicted"/>
<protein>
    <submittedName>
        <fullName evidence="1">Uncharacterized protein</fullName>
    </submittedName>
</protein>